<proteinExistence type="predicted"/>
<sequence length="227" mass="25844">MESKIKKSRLVWDLPVRLFHWLLVLAIAAQWYTGEQGDTWLEWHFYIGYFTLGLILFRVVWGFCGTRYALFSEFLVSPGKALKSLKDKSSQFIGHTPLGGYMTVLLLVVIFLQAMSGLFTSDEIFTDGPWRSVISGDYQELADWAHGNLFTVIQVAVALHIAAAFYYLIIKKQNLIRAMIDGKKSISKDKTITSSKLWLALLLLLLVTGVVLSLIYFAPEVQMDDYF</sequence>
<evidence type="ECO:0000313" key="8">
    <source>
        <dbReference type="EMBL" id="BDX06037.1"/>
    </source>
</evidence>
<dbReference type="Pfam" id="PF01292">
    <property type="entry name" value="Ni_hydr_CYTB"/>
    <property type="match status" value="1"/>
</dbReference>
<dbReference type="Proteomes" id="UP001333710">
    <property type="component" value="Chromosome"/>
</dbReference>
<dbReference type="GO" id="GO:0005886">
    <property type="term" value="C:plasma membrane"/>
    <property type="evidence" value="ECO:0007669"/>
    <property type="project" value="UniProtKB-SubCell"/>
</dbReference>
<feature type="transmembrane region" description="Helical" evidence="6">
    <location>
        <begin position="12"/>
        <end position="33"/>
    </location>
</feature>
<dbReference type="KEGG" id="pmaw:MACH26_15580"/>
<organism evidence="8 9">
    <name type="scientific">Planctobacterium marinum</name>
    <dbReference type="NCBI Taxonomy" id="1631968"/>
    <lineage>
        <taxon>Bacteria</taxon>
        <taxon>Pseudomonadati</taxon>
        <taxon>Pseudomonadota</taxon>
        <taxon>Gammaproteobacteria</taxon>
        <taxon>Alteromonadales</taxon>
        <taxon>Alteromonadaceae</taxon>
        <taxon>Planctobacterium</taxon>
    </lineage>
</organism>
<feature type="transmembrane region" description="Helical" evidence="6">
    <location>
        <begin position="197"/>
        <end position="218"/>
    </location>
</feature>
<reference evidence="8" key="1">
    <citation type="submission" date="2023-01" db="EMBL/GenBank/DDBJ databases">
        <title>Complete genome sequence of Planctobacterium marinum strain Dej080120_11.</title>
        <authorList>
            <person name="Ueki S."/>
            <person name="Maruyama F."/>
        </authorList>
    </citation>
    <scope>NUCLEOTIDE SEQUENCE</scope>
    <source>
        <strain evidence="8">Dej080120_11</strain>
    </source>
</reference>
<keyword evidence="4 6" id="KW-1133">Transmembrane helix</keyword>
<feature type="transmembrane region" description="Helical" evidence="6">
    <location>
        <begin position="92"/>
        <end position="112"/>
    </location>
</feature>
<dbReference type="PANTHER" id="PTHR30485:SF2">
    <property type="entry name" value="BLL0597 PROTEIN"/>
    <property type="match status" value="1"/>
</dbReference>
<keyword evidence="9" id="KW-1185">Reference proteome</keyword>
<feature type="transmembrane region" description="Helical" evidence="6">
    <location>
        <begin position="45"/>
        <end position="71"/>
    </location>
</feature>
<evidence type="ECO:0000256" key="4">
    <source>
        <dbReference type="ARBA" id="ARBA00022989"/>
    </source>
</evidence>
<dbReference type="AlphaFoldDB" id="A0AA48HM24"/>
<keyword evidence="2" id="KW-1003">Cell membrane</keyword>
<comment type="subcellular location">
    <subcellularLocation>
        <location evidence="1">Cell membrane</location>
        <topology evidence="1">Multi-pass membrane protein</topology>
    </subcellularLocation>
</comment>
<evidence type="ECO:0000256" key="1">
    <source>
        <dbReference type="ARBA" id="ARBA00004651"/>
    </source>
</evidence>
<dbReference type="GO" id="GO:0022904">
    <property type="term" value="P:respiratory electron transport chain"/>
    <property type="evidence" value="ECO:0007669"/>
    <property type="project" value="InterPro"/>
</dbReference>
<feature type="domain" description="Cytochrome b561 bacterial/Ni-hydrogenase" evidence="7">
    <location>
        <begin position="11"/>
        <end position="182"/>
    </location>
</feature>
<evidence type="ECO:0000256" key="2">
    <source>
        <dbReference type="ARBA" id="ARBA00022475"/>
    </source>
</evidence>
<keyword evidence="3 6" id="KW-0812">Transmembrane</keyword>
<evidence type="ECO:0000313" key="9">
    <source>
        <dbReference type="Proteomes" id="UP001333710"/>
    </source>
</evidence>
<dbReference type="Gene3D" id="1.20.950.20">
    <property type="entry name" value="Transmembrane di-heme cytochromes, Chain C"/>
    <property type="match status" value="1"/>
</dbReference>
<evidence type="ECO:0000256" key="6">
    <source>
        <dbReference type="SAM" id="Phobius"/>
    </source>
</evidence>
<name>A0AA48HM24_9ALTE</name>
<evidence type="ECO:0000259" key="7">
    <source>
        <dbReference type="Pfam" id="PF01292"/>
    </source>
</evidence>
<dbReference type="InterPro" id="IPR011577">
    <property type="entry name" value="Cyt_b561_bac/Ni-Hgenase"/>
</dbReference>
<dbReference type="RefSeq" id="WP_338292068.1">
    <property type="nucleotide sequence ID" value="NZ_AP027272.1"/>
</dbReference>
<dbReference type="GO" id="GO:0009055">
    <property type="term" value="F:electron transfer activity"/>
    <property type="evidence" value="ECO:0007669"/>
    <property type="project" value="InterPro"/>
</dbReference>
<protein>
    <submittedName>
        <fullName evidence="8">Cytochrome b561</fullName>
    </submittedName>
</protein>
<dbReference type="GO" id="GO:0020037">
    <property type="term" value="F:heme binding"/>
    <property type="evidence" value="ECO:0007669"/>
    <property type="project" value="TreeGrafter"/>
</dbReference>
<dbReference type="SUPFAM" id="SSF81342">
    <property type="entry name" value="Transmembrane di-heme cytochromes"/>
    <property type="match status" value="1"/>
</dbReference>
<dbReference type="PANTHER" id="PTHR30485">
    <property type="entry name" value="NI/FE-HYDROGENASE 1 B-TYPE CYTOCHROME SUBUNIT"/>
    <property type="match status" value="1"/>
</dbReference>
<keyword evidence="5 6" id="KW-0472">Membrane</keyword>
<feature type="transmembrane region" description="Helical" evidence="6">
    <location>
        <begin position="149"/>
        <end position="169"/>
    </location>
</feature>
<accession>A0AA48HM24</accession>
<gene>
    <name evidence="8" type="ORF">MACH26_15580</name>
</gene>
<evidence type="ECO:0000256" key="3">
    <source>
        <dbReference type="ARBA" id="ARBA00022692"/>
    </source>
</evidence>
<evidence type="ECO:0000256" key="5">
    <source>
        <dbReference type="ARBA" id="ARBA00023136"/>
    </source>
</evidence>
<dbReference type="EMBL" id="AP027272">
    <property type="protein sequence ID" value="BDX06037.1"/>
    <property type="molecule type" value="Genomic_DNA"/>
</dbReference>
<dbReference type="InterPro" id="IPR016174">
    <property type="entry name" value="Di-haem_cyt_TM"/>
</dbReference>
<dbReference type="InterPro" id="IPR051542">
    <property type="entry name" value="Hydrogenase_cytochrome"/>
</dbReference>